<evidence type="ECO:0000313" key="3">
    <source>
        <dbReference type="EMBL" id="KAK0462802.1"/>
    </source>
</evidence>
<reference evidence="3" key="1">
    <citation type="submission" date="2023-06" db="EMBL/GenBank/DDBJ databases">
        <authorList>
            <consortium name="Lawrence Berkeley National Laboratory"/>
            <person name="Ahrendt S."/>
            <person name="Sahu N."/>
            <person name="Indic B."/>
            <person name="Wong-Bajracharya J."/>
            <person name="Merenyi Z."/>
            <person name="Ke H.-M."/>
            <person name="Monk M."/>
            <person name="Kocsube S."/>
            <person name="Drula E."/>
            <person name="Lipzen A."/>
            <person name="Balint B."/>
            <person name="Henrissat B."/>
            <person name="Andreopoulos B."/>
            <person name="Martin F.M."/>
            <person name="Harder C.B."/>
            <person name="Rigling D."/>
            <person name="Ford K.L."/>
            <person name="Foster G.D."/>
            <person name="Pangilinan J."/>
            <person name="Papanicolaou A."/>
            <person name="Barry K."/>
            <person name="LaButti K."/>
            <person name="Viragh M."/>
            <person name="Koriabine M."/>
            <person name="Yan M."/>
            <person name="Riley R."/>
            <person name="Champramary S."/>
            <person name="Plett K.L."/>
            <person name="Tsai I.J."/>
            <person name="Slot J."/>
            <person name="Sipos G."/>
            <person name="Plett J."/>
            <person name="Nagy L.G."/>
            <person name="Grigoriev I.V."/>
        </authorList>
    </citation>
    <scope>NUCLEOTIDE SEQUENCE</scope>
    <source>
        <strain evidence="3">ICMP 16352</strain>
    </source>
</reference>
<dbReference type="AlphaFoldDB" id="A0AA39NBX4"/>
<organism evidence="3 4">
    <name type="scientific">Armillaria novae-zelandiae</name>
    <dbReference type="NCBI Taxonomy" id="153914"/>
    <lineage>
        <taxon>Eukaryota</taxon>
        <taxon>Fungi</taxon>
        <taxon>Dikarya</taxon>
        <taxon>Basidiomycota</taxon>
        <taxon>Agaricomycotina</taxon>
        <taxon>Agaricomycetes</taxon>
        <taxon>Agaricomycetidae</taxon>
        <taxon>Agaricales</taxon>
        <taxon>Marasmiineae</taxon>
        <taxon>Physalacriaceae</taxon>
        <taxon>Armillaria</taxon>
    </lineage>
</organism>
<comment type="similarity">
    <text evidence="1">Belongs to the peptidase C14B family.</text>
</comment>
<evidence type="ECO:0000259" key="2">
    <source>
        <dbReference type="Pfam" id="PF00656"/>
    </source>
</evidence>
<accession>A0AA39NBX4</accession>
<dbReference type="GO" id="GO:0006508">
    <property type="term" value="P:proteolysis"/>
    <property type="evidence" value="ECO:0007669"/>
    <property type="project" value="InterPro"/>
</dbReference>
<name>A0AA39NBX4_9AGAR</name>
<dbReference type="PANTHER" id="PTHR48104:SF30">
    <property type="entry name" value="METACASPASE-1"/>
    <property type="match status" value="1"/>
</dbReference>
<dbReference type="EMBL" id="JAUEPR010000121">
    <property type="protein sequence ID" value="KAK0462802.1"/>
    <property type="molecule type" value="Genomic_DNA"/>
</dbReference>
<evidence type="ECO:0000313" key="4">
    <source>
        <dbReference type="Proteomes" id="UP001175227"/>
    </source>
</evidence>
<dbReference type="Pfam" id="PF00656">
    <property type="entry name" value="Peptidase_C14"/>
    <property type="match status" value="1"/>
</dbReference>
<gene>
    <name evidence="3" type="ORF">IW261DRAFT_1427960</name>
</gene>
<dbReference type="Proteomes" id="UP001175227">
    <property type="component" value="Unassembled WGS sequence"/>
</dbReference>
<sequence length="363" mass="40483">MIGVKQAAHRVDGNRFWAVLIGIDGYNSSPLRGCVADVEKMKDFLTVDLGVPEDHIRCLVSRQPSARSSGTPSHLGRLTETYSHYFPTWSNRTSLSQEHHTDDDANSPTRANIVDALLSLSVDPGIQRGDNITIYFSGHGSTYFCADYYTDEIESTGCIEAICPVDRAPRNSFLGSIPDISDREFNTILAEISRTKGHHITCILDCCHSSSATRDPNEQSYRVRSARPLPPVSIHDMLDAAHRRLKGLKNYRNIHDGDWSPDMTTHVILAACQETEHAKEHERENGCNGIFTQALVEALKSDRLNAGSTYRDLIHTLRLLPSTAQVPVVAGRHIDERLWYKSSGGVYAFRFIFIANDAEAWSD</sequence>
<dbReference type="Gene3D" id="3.40.50.1460">
    <property type="match status" value="1"/>
</dbReference>
<proteinExistence type="inferred from homology"/>
<dbReference type="GO" id="GO:0005737">
    <property type="term" value="C:cytoplasm"/>
    <property type="evidence" value="ECO:0007669"/>
    <property type="project" value="TreeGrafter"/>
</dbReference>
<comment type="caution">
    <text evidence="3">The sequence shown here is derived from an EMBL/GenBank/DDBJ whole genome shotgun (WGS) entry which is preliminary data.</text>
</comment>
<evidence type="ECO:0000256" key="1">
    <source>
        <dbReference type="ARBA" id="ARBA00009005"/>
    </source>
</evidence>
<feature type="domain" description="Peptidase C14 caspase" evidence="2">
    <location>
        <begin position="17"/>
        <end position="317"/>
    </location>
</feature>
<protein>
    <submittedName>
        <fullName evidence="3">Peptidase C14, caspase domain-containing protein</fullName>
    </submittedName>
</protein>
<dbReference type="InterPro" id="IPR011600">
    <property type="entry name" value="Pept_C14_caspase"/>
</dbReference>
<keyword evidence="4" id="KW-1185">Reference proteome</keyword>
<dbReference type="InterPro" id="IPR050452">
    <property type="entry name" value="Metacaspase"/>
</dbReference>
<dbReference type="PANTHER" id="PTHR48104">
    <property type="entry name" value="METACASPASE-4"/>
    <property type="match status" value="1"/>
</dbReference>
<dbReference type="GO" id="GO:0004197">
    <property type="term" value="F:cysteine-type endopeptidase activity"/>
    <property type="evidence" value="ECO:0007669"/>
    <property type="project" value="InterPro"/>
</dbReference>